<dbReference type="Pfam" id="PF11911">
    <property type="entry name" value="DUF3429"/>
    <property type="match status" value="1"/>
</dbReference>
<comment type="caution">
    <text evidence="2">The sequence shown here is derived from an EMBL/GenBank/DDBJ whole genome shotgun (WGS) entry which is preliminary data.</text>
</comment>
<name>A0A850H1J7_9SPHN</name>
<dbReference type="EMBL" id="JABWGV010000005">
    <property type="protein sequence ID" value="NVD45831.1"/>
    <property type="molecule type" value="Genomic_DNA"/>
</dbReference>
<keyword evidence="1" id="KW-1133">Transmembrane helix</keyword>
<keyword evidence="1" id="KW-0812">Transmembrane</keyword>
<dbReference type="RefSeq" id="WP_176268136.1">
    <property type="nucleotide sequence ID" value="NZ_JABWGV010000005.1"/>
</dbReference>
<protein>
    <submittedName>
        <fullName evidence="2">DUF3429 domain-containing protein</fullName>
    </submittedName>
</protein>
<feature type="transmembrane region" description="Helical" evidence="1">
    <location>
        <begin position="73"/>
        <end position="93"/>
    </location>
</feature>
<feature type="transmembrane region" description="Helical" evidence="1">
    <location>
        <begin position="129"/>
        <end position="149"/>
    </location>
</feature>
<feature type="transmembrane region" description="Helical" evidence="1">
    <location>
        <begin position="37"/>
        <end position="61"/>
    </location>
</feature>
<evidence type="ECO:0000313" key="2">
    <source>
        <dbReference type="EMBL" id="NVD45831.1"/>
    </source>
</evidence>
<proteinExistence type="predicted"/>
<reference evidence="2 3" key="1">
    <citation type="submission" date="2020-06" db="EMBL/GenBank/DDBJ databases">
        <title>Altererythrobacter sp. HHU K3-1.</title>
        <authorList>
            <person name="Zhang D."/>
            <person name="Xue H."/>
        </authorList>
    </citation>
    <scope>NUCLEOTIDE SEQUENCE [LARGE SCALE GENOMIC DNA]</scope>
    <source>
        <strain evidence="2 3">HHU K3-1</strain>
    </source>
</reference>
<evidence type="ECO:0000256" key="1">
    <source>
        <dbReference type="SAM" id="Phobius"/>
    </source>
</evidence>
<gene>
    <name evidence="2" type="ORF">HUV48_12520</name>
</gene>
<accession>A0A850H1J7</accession>
<dbReference type="Proteomes" id="UP000561438">
    <property type="component" value="Unassembled WGS sequence"/>
</dbReference>
<keyword evidence="3" id="KW-1185">Reference proteome</keyword>
<sequence>MSTVPAWPRWLGLAGLLPQWALLGVLALGPESWRYAALALAFGYGALIFTFLGGMWWGLAARGSGGDARRVRPWIWIAAVAPSLIAFAAYAPWVFGYDWPGPSLVLLGVCILASPLVDRSLSHLAPPWWMSLRWPLSIGLGLATVLAGMA</sequence>
<dbReference type="InterPro" id="IPR021836">
    <property type="entry name" value="DUF3429"/>
</dbReference>
<keyword evidence="1" id="KW-0472">Membrane</keyword>
<evidence type="ECO:0000313" key="3">
    <source>
        <dbReference type="Proteomes" id="UP000561438"/>
    </source>
</evidence>
<organism evidence="2 3">
    <name type="scientific">Qipengyuania atrilutea</name>
    <dbReference type="NCBI Taxonomy" id="2744473"/>
    <lineage>
        <taxon>Bacteria</taxon>
        <taxon>Pseudomonadati</taxon>
        <taxon>Pseudomonadota</taxon>
        <taxon>Alphaproteobacteria</taxon>
        <taxon>Sphingomonadales</taxon>
        <taxon>Erythrobacteraceae</taxon>
        <taxon>Qipengyuania</taxon>
    </lineage>
</organism>
<dbReference type="AlphaFoldDB" id="A0A850H1J7"/>